<protein>
    <submittedName>
        <fullName evidence="1">Uncharacterized protein</fullName>
    </submittedName>
</protein>
<proteinExistence type="predicted"/>
<comment type="caution">
    <text evidence="1">The sequence shown here is derived from an EMBL/GenBank/DDBJ whole genome shotgun (WGS) entry which is preliminary data.</text>
</comment>
<name>A0A9Q3CYJ4_9BASI</name>
<organism evidence="1 2">
    <name type="scientific">Austropuccinia psidii MF-1</name>
    <dbReference type="NCBI Taxonomy" id="1389203"/>
    <lineage>
        <taxon>Eukaryota</taxon>
        <taxon>Fungi</taxon>
        <taxon>Dikarya</taxon>
        <taxon>Basidiomycota</taxon>
        <taxon>Pucciniomycotina</taxon>
        <taxon>Pucciniomycetes</taxon>
        <taxon>Pucciniales</taxon>
        <taxon>Sphaerophragmiaceae</taxon>
        <taxon>Austropuccinia</taxon>
    </lineage>
</organism>
<reference evidence="1" key="1">
    <citation type="submission" date="2021-03" db="EMBL/GenBank/DDBJ databases">
        <title>Draft genome sequence of rust myrtle Austropuccinia psidii MF-1, a brazilian biotype.</title>
        <authorList>
            <person name="Quecine M.C."/>
            <person name="Pachon D.M.R."/>
            <person name="Bonatelli M.L."/>
            <person name="Correr F.H."/>
            <person name="Franceschini L.M."/>
            <person name="Leite T.F."/>
            <person name="Margarido G.R.A."/>
            <person name="Almeida C.A."/>
            <person name="Ferrarezi J.A."/>
            <person name="Labate C.A."/>
        </authorList>
    </citation>
    <scope>NUCLEOTIDE SEQUENCE</scope>
    <source>
        <strain evidence="1">MF-1</strain>
    </source>
</reference>
<accession>A0A9Q3CYJ4</accession>
<dbReference type="Proteomes" id="UP000765509">
    <property type="component" value="Unassembled WGS sequence"/>
</dbReference>
<dbReference type="EMBL" id="AVOT02010748">
    <property type="protein sequence ID" value="MBW0490761.1"/>
    <property type="molecule type" value="Genomic_DNA"/>
</dbReference>
<evidence type="ECO:0000313" key="1">
    <source>
        <dbReference type="EMBL" id="MBW0490761.1"/>
    </source>
</evidence>
<sequence length="163" mass="19133">MHLFSPEIQWCQYKMDISKSHPVIKESRHPEDSSRLNDKCQSQIPMMPSSNHWSFSFKVFLQRNTCSSFSRDIQEAVTKQFAKGQCSINPPWQPHSFNTVWIHQYLYFQPYTMGISFNPVNFPTWQGTPFIKQSIQTSCQPERLKLSIFYIYQPPLTLGFSPS</sequence>
<keyword evidence="2" id="KW-1185">Reference proteome</keyword>
<dbReference type="AlphaFoldDB" id="A0A9Q3CYJ4"/>
<evidence type="ECO:0000313" key="2">
    <source>
        <dbReference type="Proteomes" id="UP000765509"/>
    </source>
</evidence>
<gene>
    <name evidence="1" type="ORF">O181_030476</name>
</gene>